<accession>A0AAW1W3F7</accession>
<feature type="compositionally biased region" description="Polar residues" evidence="8">
    <location>
        <begin position="72"/>
        <end position="85"/>
    </location>
</feature>
<dbReference type="EMBL" id="JBEDUW010000007">
    <property type="protein sequence ID" value="KAK9914114.1"/>
    <property type="molecule type" value="Genomic_DNA"/>
</dbReference>
<reference evidence="10 11" key="1">
    <citation type="journal article" date="2023" name="G3 (Bethesda)">
        <title>A chromosome-length genome assembly and annotation of blackberry (Rubus argutus, cv. 'Hillquist').</title>
        <authorList>
            <person name="Bruna T."/>
            <person name="Aryal R."/>
            <person name="Dudchenko O."/>
            <person name="Sargent D.J."/>
            <person name="Mead D."/>
            <person name="Buti M."/>
            <person name="Cavallini A."/>
            <person name="Hytonen T."/>
            <person name="Andres J."/>
            <person name="Pham M."/>
            <person name="Weisz D."/>
            <person name="Mascagni F."/>
            <person name="Usai G."/>
            <person name="Natali L."/>
            <person name="Bassil N."/>
            <person name="Fernandez G.E."/>
            <person name="Lomsadze A."/>
            <person name="Armour M."/>
            <person name="Olukolu B."/>
            <person name="Poorten T."/>
            <person name="Britton C."/>
            <person name="Davik J."/>
            <person name="Ashrafi H."/>
            <person name="Aiden E.L."/>
            <person name="Borodovsky M."/>
            <person name="Worthington M."/>
        </authorList>
    </citation>
    <scope>NUCLEOTIDE SEQUENCE [LARGE SCALE GENOMIC DNA]</scope>
    <source>
        <strain evidence="10">PI 553951</strain>
    </source>
</reference>
<dbReference type="AlphaFoldDB" id="A0AAW1W3F7"/>
<evidence type="ECO:0000256" key="7">
    <source>
        <dbReference type="RuleBase" id="RU367031"/>
    </source>
</evidence>
<dbReference type="PANTHER" id="PTHR31500">
    <property type="entry name" value="AT-HOOK MOTIF NUCLEAR-LOCALIZED PROTEIN 9"/>
    <property type="match status" value="1"/>
</dbReference>
<dbReference type="Proteomes" id="UP001457282">
    <property type="component" value="Unassembled WGS sequence"/>
</dbReference>
<dbReference type="FunFam" id="3.30.1330.80:FF:000003">
    <property type="entry name" value="AT-hook motif nuclear-localized protein 1-like"/>
    <property type="match status" value="1"/>
</dbReference>
<evidence type="ECO:0000256" key="1">
    <source>
        <dbReference type="ARBA" id="ARBA00003687"/>
    </source>
</evidence>
<dbReference type="InterPro" id="IPR017956">
    <property type="entry name" value="AT_hook_DNA-bd_motif"/>
</dbReference>
<comment type="function">
    <text evidence="1 7">Transcription factor that specifically binds AT-rich DNA sequences related to the nuclear matrix attachment regions (MARs).</text>
</comment>
<evidence type="ECO:0000256" key="4">
    <source>
        <dbReference type="ARBA" id="ARBA00023125"/>
    </source>
</evidence>
<evidence type="ECO:0000256" key="5">
    <source>
        <dbReference type="ARBA" id="ARBA00023163"/>
    </source>
</evidence>
<feature type="compositionally biased region" description="Low complexity" evidence="8">
    <location>
        <begin position="42"/>
        <end position="52"/>
    </location>
</feature>
<evidence type="ECO:0000256" key="3">
    <source>
        <dbReference type="ARBA" id="ARBA00023015"/>
    </source>
</evidence>
<dbReference type="PROSITE" id="PS51742">
    <property type="entry name" value="PPC"/>
    <property type="match status" value="1"/>
</dbReference>
<proteinExistence type="predicted"/>
<dbReference type="SUPFAM" id="SSF117856">
    <property type="entry name" value="AF0104/ALDC/Ptd012-like"/>
    <property type="match status" value="1"/>
</dbReference>
<evidence type="ECO:0000256" key="6">
    <source>
        <dbReference type="ARBA" id="ARBA00023242"/>
    </source>
</evidence>
<keyword evidence="6 7" id="KW-0539">Nucleus</keyword>
<feature type="compositionally biased region" description="Polar residues" evidence="8">
    <location>
        <begin position="313"/>
        <end position="324"/>
    </location>
</feature>
<comment type="caution">
    <text evidence="10">The sequence shown here is derived from an EMBL/GenBank/DDBJ whole genome shotgun (WGS) entry which is preliminary data.</text>
</comment>
<dbReference type="Gene3D" id="3.30.1330.80">
    <property type="entry name" value="Hypothetical protein, similar to alpha- acetolactate decarboxylase, domain 2"/>
    <property type="match status" value="1"/>
</dbReference>
<sequence>MEEKDSLMVSGVAVSSEQSQDIYRIAPRTEIPLQSVGPTMAATATAPPMSSALTGTVSMKKKRGRPRKYGTDKTSPASALSPMPISSSVPLTGEFSAWKRGRGRPVDSVKKSHKYDVFESSGEKLAYSVGANFTPHILTVNTGEDVTMKIMSFSQQGSRAICILSANGTISNVTLRQPSTSGGTLTYEGRFEILSLSGSYMPTENAGTKSRSGGMSVSLSGPDGRVVGGGLAGLLIAAGPVQVVVGSFLPGHQQEHKPKKQRIESGTSPIVPIIVNSVTGEEIKGYSGLKPIMMTTSFHGDNSNFLNHPMHQNFKTSTPENNSLGPEEDSKGSGQSNCEVSC</sequence>
<keyword evidence="11" id="KW-1185">Reference proteome</keyword>
<dbReference type="InterPro" id="IPR005175">
    <property type="entry name" value="PPC_dom"/>
</dbReference>
<comment type="subcellular location">
    <subcellularLocation>
        <location evidence="2 7">Nucleus</location>
    </subcellularLocation>
</comment>
<name>A0AAW1W3F7_RUBAR</name>
<protein>
    <recommendedName>
        <fullName evidence="7">AT-hook motif nuclear-localized protein</fullName>
    </recommendedName>
</protein>
<evidence type="ECO:0000259" key="9">
    <source>
        <dbReference type="PROSITE" id="PS51742"/>
    </source>
</evidence>
<gene>
    <name evidence="10" type="ORF">M0R45_037910</name>
</gene>
<evidence type="ECO:0000313" key="11">
    <source>
        <dbReference type="Proteomes" id="UP001457282"/>
    </source>
</evidence>
<feature type="region of interest" description="Disordered" evidence="8">
    <location>
        <begin position="303"/>
        <end position="342"/>
    </location>
</feature>
<comment type="domain">
    <text evidence="7">The PPC domain mediates interactions between AHL proteins.</text>
</comment>
<keyword evidence="5 7" id="KW-0804">Transcription</keyword>
<dbReference type="SMART" id="SM00384">
    <property type="entry name" value="AT_hook"/>
    <property type="match status" value="2"/>
</dbReference>
<feature type="compositionally biased region" description="Basic residues" evidence="8">
    <location>
        <begin position="59"/>
        <end position="68"/>
    </location>
</feature>
<evidence type="ECO:0000256" key="2">
    <source>
        <dbReference type="ARBA" id="ARBA00004123"/>
    </source>
</evidence>
<feature type="region of interest" description="Disordered" evidence="8">
    <location>
        <begin position="42"/>
        <end position="85"/>
    </location>
</feature>
<keyword evidence="4 7" id="KW-0238">DNA-binding</keyword>
<dbReference type="InterPro" id="IPR039605">
    <property type="entry name" value="AHL"/>
</dbReference>
<dbReference type="PANTHER" id="PTHR31500:SF18">
    <property type="entry name" value="AT-HOOK MOTIF NUCLEAR-LOCALIZED PROTEIN 3"/>
    <property type="match status" value="1"/>
</dbReference>
<dbReference type="GO" id="GO:0003680">
    <property type="term" value="F:minor groove of adenine-thymine-rich DNA binding"/>
    <property type="evidence" value="ECO:0007669"/>
    <property type="project" value="UniProtKB-UniRule"/>
</dbReference>
<evidence type="ECO:0000256" key="8">
    <source>
        <dbReference type="SAM" id="MobiDB-lite"/>
    </source>
</evidence>
<feature type="compositionally biased region" description="Polar residues" evidence="8">
    <location>
        <begin position="332"/>
        <end position="342"/>
    </location>
</feature>
<dbReference type="Pfam" id="PF03479">
    <property type="entry name" value="PCC"/>
    <property type="match status" value="1"/>
</dbReference>
<organism evidence="10 11">
    <name type="scientific">Rubus argutus</name>
    <name type="common">Southern blackberry</name>
    <dbReference type="NCBI Taxonomy" id="59490"/>
    <lineage>
        <taxon>Eukaryota</taxon>
        <taxon>Viridiplantae</taxon>
        <taxon>Streptophyta</taxon>
        <taxon>Embryophyta</taxon>
        <taxon>Tracheophyta</taxon>
        <taxon>Spermatophyta</taxon>
        <taxon>Magnoliopsida</taxon>
        <taxon>eudicotyledons</taxon>
        <taxon>Gunneridae</taxon>
        <taxon>Pentapetalae</taxon>
        <taxon>rosids</taxon>
        <taxon>fabids</taxon>
        <taxon>Rosales</taxon>
        <taxon>Rosaceae</taxon>
        <taxon>Rosoideae</taxon>
        <taxon>Rosoideae incertae sedis</taxon>
        <taxon>Rubus</taxon>
    </lineage>
</organism>
<dbReference type="GO" id="GO:0005634">
    <property type="term" value="C:nucleus"/>
    <property type="evidence" value="ECO:0007669"/>
    <property type="project" value="UniProtKB-SubCell"/>
</dbReference>
<dbReference type="CDD" id="cd11378">
    <property type="entry name" value="DUF296"/>
    <property type="match status" value="1"/>
</dbReference>
<evidence type="ECO:0000313" key="10">
    <source>
        <dbReference type="EMBL" id="KAK9914114.1"/>
    </source>
</evidence>
<feature type="domain" description="PPC" evidence="9">
    <location>
        <begin position="130"/>
        <end position="270"/>
    </location>
</feature>
<keyword evidence="3 7" id="KW-0805">Transcription regulation</keyword>